<reference evidence="2 3" key="1">
    <citation type="submission" date="2020-02" db="EMBL/GenBank/DDBJ databases">
        <title>Pelistega sp. NLN82 were isolated from wild rodents of the Hainan Island.</title>
        <authorList>
            <person name="Niu N."/>
            <person name="Zhou J."/>
        </authorList>
    </citation>
    <scope>NUCLEOTIDE SEQUENCE [LARGE SCALE GENOMIC DNA]</scope>
    <source>
        <strain evidence="2 3">NLN82</strain>
    </source>
</reference>
<keyword evidence="1" id="KW-0472">Membrane</keyword>
<keyword evidence="3" id="KW-1185">Reference proteome</keyword>
<dbReference type="RefSeq" id="WP_163764970.1">
    <property type="nucleotide sequence ID" value="NZ_JAAGYR010000022.1"/>
</dbReference>
<name>A0A6L9Y873_9BURK</name>
<organism evidence="2 3">
    <name type="scientific">Pelistega ratti</name>
    <dbReference type="NCBI Taxonomy" id="2652177"/>
    <lineage>
        <taxon>Bacteria</taxon>
        <taxon>Pseudomonadati</taxon>
        <taxon>Pseudomonadota</taxon>
        <taxon>Betaproteobacteria</taxon>
        <taxon>Burkholderiales</taxon>
        <taxon>Alcaligenaceae</taxon>
        <taxon>Pelistega</taxon>
    </lineage>
</organism>
<evidence type="ECO:0000313" key="2">
    <source>
        <dbReference type="EMBL" id="NEN76576.1"/>
    </source>
</evidence>
<evidence type="ECO:0000313" key="3">
    <source>
        <dbReference type="Proteomes" id="UP000477651"/>
    </source>
</evidence>
<keyword evidence="1" id="KW-0812">Transmembrane</keyword>
<comment type="caution">
    <text evidence="2">The sequence shown here is derived from an EMBL/GenBank/DDBJ whole genome shotgun (WGS) entry which is preliminary data.</text>
</comment>
<dbReference type="AlphaFoldDB" id="A0A6L9Y873"/>
<feature type="transmembrane region" description="Helical" evidence="1">
    <location>
        <begin position="163"/>
        <end position="180"/>
    </location>
</feature>
<dbReference type="Gene3D" id="3.40.50.2000">
    <property type="entry name" value="Glycogen Phosphorylase B"/>
    <property type="match status" value="1"/>
</dbReference>
<proteinExistence type="predicted"/>
<keyword evidence="1" id="KW-1133">Transmembrane helix</keyword>
<accession>A0A6L9Y873</accession>
<protein>
    <submittedName>
        <fullName evidence="2">Uncharacterized protein</fullName>
    </submittedName>
</protein>
<gene>
    <name evidence="2" type="ORF">F9B74_09695</name>
</gene>
<dbReference type="EMBL" id="JAAGYR010000022">
    <property type="protein sequence ID" value="NEN76576.1"/>
    <property type="molecule type" value="Genomic_DNA"/>
</dbReference>
<sequence length="191" mass="22959">MKNQHFIFFNQDIPKNLTGIESSAFKRYGLFEQQFGIRPLFLTARYNPSYLVNAQRWINEGRIPQDFRCDNLYTYFQHNGAKANPEAIYYRPKSLETYRHIIFHGNQKICVQYFNQDTQKLAYTHYFDEKERVIRLDNYDFDGFLSRTVFSTLMRKGKDKEKLNFFIKSMVHLVFINILFKKMAKPLFLVS</sequence>
<evidence type="ECO:0000256" key="1">
    <source>
        <dbReference type="SAM" id="Phobius"/>
    </source>
</evidence>
<dbReference type="Proteomes" id="UP000477651">
    <property type="component" value="Unassembled WGS sequence"/>
</dbReference>